<gene>
    <name evidence="2" type="ORF">KEM09_19585</name>
</gene>
<dbReference type="RefSeq" id="WP_212231089.1">
    <property type="nucleotide sequence ID" value="NZ_JAGUCN010000031.1"/>
</dbReference>
<sequence length="154" mass="17391">MRTSLSILALLLCLGSVSAQSAKEEIDYIQSIFGMEKKALVAEVVQPDEATKNAFWALYDSYETRRKELGQQRLAVLMDYGEKYANLTDEQAAQFLKQTMTIKKQHDKLLSTFVKKVNKTNGPVTAMRFQQVEIYILSEIRLAIAGGLPFPDTH</sequence>
<feature type="chain" id="PRO_5046544126" description="Sensor of ECF-type sigma factor" evidence="1">
    <location>
        <begin position="22"/>
        <end position="154"/>
    </location>
</feature>
<proteinExistence type="predicted"/>
<dbReference type="Proteomes" id="UP000721861">
    <property type="component" value="Unassembled WGS sequence"/>
</dbReference>
<protein>
    <recommendedName>
        <fullName evidence="4">Sensor of ECF-type sigma factor</fullName>
    </recommendedName>
</protein>
<evidence type="ECO:0000256" key="1">
    <source>
        <dbReference type="SAM" id="SignalP"/>
    </source>
</evidence>
<evidence type="ECO:0000313" key="2">
    <source>
        <dbReference type="EMBL" id="MBS2213620.1"/>
    </source>
</evidence>
<dbReference type="EMBL" id="JAGUCN010000031">
    <property type="protein sequence ID" value="MBS2213620.1"/>
    <property type="molecule type" value="Genomic_DNA"/>
</dbReference>
<comment type="caution">
    <text evidence="2">The sequence shown here is derived from an EMBL/GenBank/DDBJ whole genome shotgun (WGS) entry which is preliminary data.</text>
</comment>
<organism evidence="2 3">
    <name type="scientific">Carboxylicivirga mesophila</name>
    <dbReference type="NCBI Taxonomy" id="1166478"/>
    <lineage>
        <taxon>Bacteria</taxon>
        <taxon>Pseudomonadati</taxon>
        <taxon>Bacteroidota</taxon>
        <taxon>Bacteroidia</taxon>
        <taxon>Marinilabiliales</taxon>
        <taxon>Marinilabiliaceae</taxon>
        <taxon>Carboxylicivirga</taxon>
    </lineage>
</organism>
<reference evidence="2 3" key="1">
    <citation type="journal article" date="2014" name="Int. J. Syst. Evol. Microbiol.">
        <title>Carboxylicivirga gen. nov. in the family Marinilabiliaceae with two novel species, Carboxylicivirga mesophila sp. nov. and Carboxylicivirga taeanensis sp. nov., and reclassification of Cytophaga fermentans as Saccharicrinis fermentans gen. nov., comb. nov.</title>
        <authorList>
            <person name="Yang S.H."/>
            <person name="Seo H.S."/>
            <person name="Woo J.H."/>
            <person name="Oh H.M."/>
            <person name="Jang H."/>
            <person name="Lee J.H."/>
            <person name="Kim S.J."/>
            <person name="Kwon K.K."/>
        </authorList>
    </citation>
    <scope>NUCLEOTIDE SEQUENCE [LARGE SCALE GENOMIC DNA]</scope>
    <source>
        <strain evidence="2 3">JCM 18290</strain>
    </source>
</reference>
<keyword evidence="1" id="KW-0732">Signal</keyword>
<keyword evidence="3" id="KW-1185">Reference proteome</keyword>
<name>A0ABS5KF40_9BACT</name>
<feature type="signal peptide" evidence="1">
    <location>
        <begin position="1"/>
        <end position="21"/>
    </location>
</feature>
<evidence type="ECO:0000313" key="3">
    <source>
        <dbReference type="Proteomes" id="UP000721861"/>
    </source>
</evidence>
<accession>A0ABS5KF40</accession>
<evidence type="ECO:0008006" key="4">
    <source>
        <dbReference type="Google" id="ProtNLM"/>
    </source>
</evidence>